<dbReference type="Proteomes" id="UP001164693">
    <property type="component" value="Chromosome"/>
</dbReference>
<dbReference type="PANTHER" id="PTHR36933">
    <property type="entry name" value="SLL0788 PROTEIN"/>
    <property type="match status" value="1"/>
</dbReference>
<feature type="transmembrane region" description="Helical" evidence="1">
    <location>
        <begin position="23"/>
        <end position="46"/>
    </location>
</feature>
<sequence>MAADLDAAPIAEDDPPRGGRRPVTVVLVALLGAAALVIAGTVGWLVRGDGASGDRVTASSVDAGFARDMSTHHTQAVTMAGYERDNTTNASLKILAFDIETSQQFQLGQMQGWLDGWKLGRQSSIPQMQWMGHSGHLEDDGLMPGMATPAQMSKLESSHGTALDILFLQLMIHHHQGGLPMAQYAADHAKTPQVQTMATAIVTVQSNEIVVMEQLLRQLGGSPLPPPAS</sequence>
<keyword evidence="1" id="KW-0472">Membrane</keyword>
<evidence type="ECO:0000313" key="4">
    <source>
        <dbReference type="Proteomes" id="UP001164693"/>
    </source>
</evidence>
<evidence type="ECO:0000259" key="2">
    <source>
        <dbReference type="Pfam" id="PF03713"/>
    </source>
</evidence>
<dbReference type="EMBL" id="CP097463">
    <property type="protein sequence ID" value="WAX56703.1"/>
    <property type="molecule type" value="Genomic_DNA"/>
</dbReference>
<protein>
    <submittedName>
        <fullName evidence="3">DUF305 domain-containing protein</fullName>
    </submittedName>
</protein>
<evidence type="ECO:0000313" key="3">
    <source>
        <dbReference type="EMBL" id="WAX56703.1"/>
    </source>
</evidence>
<keyword evidence="1" id="KW-1133">Transmembrane helix</keyword>
<accession>A0ABY7JWL5</accession>
<dbReference type="InterPro" id="IPR005183">
    <property type="entry name" value="DUF305_CopM-like"/>
</dbReference>
<organism evidence="3 4">
    <name type="scientific">Jatrophihabitans cynanchi</name>
    <dbReference type="NCBI Taxonomy" id="2944128"/>
    <lineage>
        <taxon>Bacteria</taxon>
        <taxon>Bacillati</taxon>
        <taxon>Actinomycetota</taxon>
        <taxon>Actinomycetes</taxon>
        <taxon>Jatrophihabitantales</taxon>
        <taxon>Jatrophihabitantaceae</taxon>
        <taxon>Jatrophihabitans</taxon>
    </lineage>
</organism>
<dbReference type="Gene3D" id="1.20.1260.10">
    <property type="match status" value="1"/>
</dbReference>
<dbReference type="Pfam" id="PF03713">
    <property type="entry name" value="DUF305"/>
    <property type="match status" value="1"/>
</dbReference>
<proteinExistence type="predicted"/>
<feature type="domain" description="DUF305" evidence="2">
    <location>
        <begin position="62"/>
        <end position="216"/>
    </location>
</feature>
<name>A0ABY7JWL5_9ACTN</name>
<gene>
    <name evidence="3" type="ORF">M6B22_19560</name>
</gene>
<dbReference type="InterPro" id="IPR012347">
    <property type="entry name" value="Ferritin-like"/>
</dbReference>
<dbReference type="RefSeq" id="WP_269443235.1">
    <property type="nucleotide sequence ID" value="NZ_CP097463.1"/>
</dbReference>
<dbReference type="PANTHER" id="PTHR36933:SF1">
    <property type="entry name" value="SLL0788 PROTEIN"/>
    <property type="match status" value="1"/>
</dbReference>
<evidence type="ECO:0000256" key="1">
    <source>
        <dbReference type="SAM" id="Phobius"/>
    </source>
</evidence>
<keyword evidence="1" id="KW-0812">Transmembrane</keyword>
<keyword evidence="4" id="KW-1185">Reference proteome</keyword>
<reference evidence="3" key="1">
    <citation type="submission" date="2022-05" db="EMBL/GenBank/DDBJ databases">
        <title>Jatrophihabitans sp. SB3-54 whole genome sequence.</title>
        <authorList>
            <person name="Suh M.K."/>
            <person name="Eom M.K."/>
            <person name="Kim J.S."/>
            <person name="Kim H.S."/>
            <person name="Do H.E."/>
            <person name="Shin Y.K."/>
            <person name="Lee J.-S."/>
        </authorList>
    </citation>
    <scope>NUCLEOTIDE SEQUENCE</scope>
    <source>
        <strain evidence="3">SB3-54</strain>
    </source>
</reference>